<reference evidence="4" key="1">
    <citation type="submission" date="2021-06" db="EMBL/GenBank/DDBJ databases">
        <authorList>
            <consortium name="Wellcome Sanger Institute Data Sharing"/>
        </authorList>
    </citation>
    <scope>NUCLEOTIDE SEQUENCE [LARGE SCALE GENOMIC DNA]</scope>
</reference>
<dbReference type="Pfam" id="PF00048">
    <property type="entry name" value="IL8"/>
    <property type="match status" value="1"/>
</dbReference>
<dbReference type="RefSeq" id="XP_028648182.1">
    <property type="nucleotide sequence ID" value="XM_028792349.2"/>
</dbReference>
<evidence type="ECO:0000256" key="1">
    <source>
        <dbReference type="ARBA" id="ARBA00022514"/>
    </source>
</evidence>
<proteinExistence type="predicted"/>
<name>A0A8C4X695_ERPCA</name>
<dbReference type="CDD" id="cd00272">
    <property type="entry name" value="Chemokine_CC"/>
    <property type="match status" value="1"/>
</dbReference>
<accession>A0A8C4X695</accession>
<evidence type="ECO:0000259" key="3">
    <source>
        <dbReference type="SMART" id="SM00199"/>
    </source>
</evidence>
<dbReference type="Proteomes" id="UP000694620">
    <property type="component" value="Chromosome 2"/>
</dbReference>
<dbReference type="GeneID" id="114644101"/>
<evidence type="ECO:0000256" key="2">
    <source>
        <dbReference type="SAM" id="SignalP"/>
    </source>
</evidence>
<organism evidence="4 5">
    <name type="scientific">Erpetoichthys calabaricus</name>
    <name type="common">Rope fish</name>
    <name type="synonym">Calamoichthys calabaricus</name>
    <dbReference type="NCBI Taxonomy" id="27687"/>
    <lineage>
        <taxon>Eukaryota</taxon>
        <taxon>Metazoa</taxon>
        <taxon>Chordata</taxon>
        <taxon>Craniata</taxon>
        <taxon>Vertebrata</taxon>
        <taxon>Euteleostomi</taxon>
        <taxon>Actinopterygii</taxon>
        <taxon>Polypteriformes</taxon>
        <taxon>Polypteridae</taxon>
        <taxon>Erpetoichthys</taxon>
    </lineage>
</organism>
<dbReference type="InterPro" id="IPR036048">
    <property type="entry name" value="Interleukin_8-like_sf"/>
</dbReference>
<dbReference type="GeneTree" id="ENSGT01150000287091"/>
<evidence type="ECO:0000313" key="5">
    <source>
        <dbReference type="Proteomes" id="UP000694620"/>
    </source>
</evidence>
<dbReference type="SUPFAM" id="SSF54117">
    <property type="entry name" value="Interleukin 8-like chemokines"/>
    <property type="match status" value="1"/>
</dbReference>
<dbReference type="PANTHER" id="PTHR12015:SF165">
    <property type="entry name" value="CHEMOKINE (C-C MOTIF) LIGAND 34A, DUPLICATE 4-RELATED"/>
    <property type="match status" value="1"/>
</dbReference>
<dbReference type="GO" id="GO:0008009">
    <property type="term" value="F:chemokine activity"/>
    <property type="evidence" value="ECO:0007669"/>
    <property type="project" value="InterPro"/>
</dbReference>
<dbReference type="GO" id="GO:0005615">
    <property type="term" value="C:extracellular space"/>
    <property type="evidence" value="ECO:0007669"/>
    <property type="project" value="UniProtKB-KW"/>
</dbReference>
<dbReference type="PANTHER" id="PTHR12015">
    <property type="entry name" value="SMALL INDUCIBLE CYTOKINE A"/>
    <property type="match status" value="1"/>
</dbReference>
<reference evidence="4" key="2">
    <citation type="submission" date="2025-08" db="UniProtKB">
        <authorList>
            <consortium name="Ensembl"/>
        </authorList>
    </citation>
    <scope>IDENTIFICATION</scope>
</reference>
<gene>
    <name evidence="4" type="primary">LOC114644101</name>
</gene>
<dbReference type="InterPro" id="IPR039809">
    <property type="entry name" value="Chemokine_b/g/d"/>
</dbReference>
<dbReference type="OrthoDB" id="9930747at2759"/>
<protein>
    <submittedName>
        <fullName evidence="4">Eotaxin-like</fullName>
    </submittedName>
</protein>
<keyword evidence="1" id="KW-0202">Cytokine</keyword>
<dbReference type="GO" id="GO:0006955">
    <property type="term" value="P:immune response"/>
    <property type="evidence" value="ECO:0007669"/>
    <property type="project" value="InterPro"/>
</dbReference>
<feature type="domain" description="Chemokine interleukin-8-like" evidence="3">
    <location>
        <begin position="33"/>
        <end position="91"/>
    </location>
</feature>
<keyword evidence="2" id="KW-0732">Signal</keyword>
<sequence length="98" mass="10934">MRSFICCSTLLIIMALLVSGISADVYRRPSKVITSCCKAVSRSRIPYNIISYKIQNALTPCVKAVIFYTKEVGAVCSNPDAKWVKEKMKELPQTDDNV</sequence>
<dbReference type="SMART" id="SM00199">
    <property type="entry name" value="SCY"/>
    <property type="match status" value="1"/>
</dbReference>
<keyword evidence="5" id="KW-1185">Reference proteome</keyword>
<dbReference type="InterPro" id="IPR001811">
    <property type="entry name" value="Chemokine_IL8-like_dom"/>
</dbReference>
<dbReference type="AlphaFoldDB" id="A0A8C4X695"/>
<evidence type="ECO:0000313" key="4">
    <source>
        <dbReference type="Ensembl" id="ENSECRP00000008609.1"/>
    </source>
</evidence>
<feature type="signal peptide" evidence="2">
    <location>
        <begin position="1"/>
        <end position="23"/>
    </location>
</feature>
<dbReference type="Gene3D" id="2.40.50.40">
    <property type="match status" value="1"/>
</dbReference>
<dbReference type="Ensembl" id="ENSECRT00000008754.1">
    <property type="protein sequence ID" value="ENSECRP00000008609.1"/>
    <property type="gene ID" value="ENSECRG00000005771.1"/>
</dbReference>
<feature type="chain" id="PRO_5034664160" evidence="2">
    <location>
        <begin position="24"/>
        <end position="98"/>
    </location>
</feature>
<reference evidence="4" key="3">
    <citation type="submission" date="2025-09" db="UniProtKB">
        <authorList>
            <consortium name="Ensembl"/>
        </authorList>
    </citation>
    <scope>IDENTIFICATION</scope>
</reference>